<evidence type="ECO:0000313" key="2">
    <source>
        <dbReference type="Proteomes" id="UP001207468"/>
    </source>
</evidence>
<name>A0ACC0U0Q0_9AGAM</name>
<accession>A0ACC0U0Q0</accession>
<comment type="caution">
    <text evidence="1">The sequence shown here is derived from an EMBL/GenBank/DDBJ whole genome shotgun (WGS) entry which is preliminary data.</text>
</comment>
<dbReference type="EMBL" id="JAGFNK010000271">
    <property type="protein sequence ID" value="KAI9454524.1"/>
    <property type="molecule type" value="Genomic_DNA"/>
</dbReference>
<gene>
    <name evidence="1" type="ORF">F5148DRAFT_1288604</name>
</gene>
<protein>
    <submittedName>
        <fullName evidence="1">Uncharacterized protein</fullName>
    </submittedName>
</protein>
<evidence type="ECO:0000313" key="1">
    <source>
        <dbReference type="EMBL" id="KAI9454524.1"/>
    </source>
</evidence>
<proteinExistence type="predicted"/>
<organism evidence="1 2">
    <name type="scientific">Russula earlei</name>
    <dbReference type="NCBI Taxonomy" id="71964"/>
    <lineage>
        <taxon>Eukaryota</taxon>
        <taxon>Fungi</taxon>
        <taxon>Dikarya</taxon>
        <taxon>Basidiomycota</taxon>
        <taxon>Agaricomycotina</taxon>
        <taxon>Agaricomycetes</taxon>
        <taxon>Russulales</taxon>
        <taxon>Russulaceae</taxon>
        <taxon>Russula</taxon>
    </lineage>
</organism>
<sequence length="289" mass="31179">MSLAIAPDLDPPTMNSDDPAHHGGVQGVPTQSGLRHPSLPNQAVTSTRKSSPRLEAKFTDGSEKSVLINGHSTTDCEDRTRISVESWLEDANVVMLLSGVLMAVVASFLLQICIDVHPSLQRPRVFFLSLTGIYELLPRLIRTTSALPLPAMCTGPSAVPQSALTRSLWSASLGAGLGCFVLAALLKRRVRQHLPTTRPWHRPQTCMGINVYTPDAASLKGFFHALHASHLFSVFLFLCGICTHVLRPSNPPSLVLVVGSSATLFAGQCLILFAFPRDTRRVIGATTPC</sequence>
<dbReference type="Proteomes" id="UP001207468">
    <property type="component" value="Unassembled WGS sequence"/>
</dbReference>
<reference evidence="1" key="1">
    <citation type="submission" date="2021-03" db="EMBL/GenBank/DDBJ databases">
        <title>Evolutionary priming and transition to the ectomycorrhizal habit in an iconic lineage of mushroom-forming fungi: is preadaptation a requirement?</title>
        <authorList>
            <consortium name="DOE Joint Genome Institute"/>
            <person name="Looney B.P."/>
            <person name="Miyauchi S."/>
            <person name="Morin E."/>
            <person name="Drula E."/>
            <person name="Courty P.E."/>
            <person name="Chicoki N."/>
            <person name="Fauchery L."/>
            <person name="Kohler A."/>
            <person name="Kuo A."/>
            <person name="LaButti K."/>
            <person name="Pangilinan J."/>
            <person name="Lipzen A."/>
            <person name="Riley R."/>
            <person name="Andreopoulos W."/>
            <person name="He G."/>
            <person name="Johnson J."/>
            <person name="Barry K.W."/>
            <person name="Grigoriev I.V."/>
            <person name="Nagy L."/>
            <person name="Hibbett D."/>
            <person name="Henrissat B."/>
            <person name="Matheny P.B."/>
            <person name="Labbe J."/>
            <person name="Martin A.F."/>
        </authorList>
    </citation>
    <scope>NUCLEOTIDE SEQUENCE</scope>
    <source>
        <strain evidence="1">BPL698</strain>
    </source>
</reference>
<keyword evidence="2" id="KW-1185">Reference proteome</keyword>